<evidence type="ECO:0000313" key="1">
    <source>
        <dbReference type="EMBL" id="CAM61853.1"/>
    </source>
</evidence>
<dbReference type="EMBL" id="CU458896">
    <property type="protein sequence ID" value="CAM61853.1"/>
    <property type="molecule type" value="Genomic_DNA"/>
</dbReference>
<dbReference type="RefSeq" id="WP_012296468.1">
    <property type="nucleotide sequence ID" value="NC_010397.1"/>
</dbReference>
<dbReference type="Proteomes" id="UP000007137">
    <property type="component" value="Chromosome"/>
</dbReference>
<dbReference type="AlphaFoldDB" id="B1MNF2"/>
<dbReference type="KEGG" id="mab:MAB_1768"/>
<keyword evidence="2" id="KW-1185">Reference proteome</keyword>
<evidence type="ECO:0000313" key="2">
    <source>
        <dbReference type="Proteomes" id="UP000007137"/>
    </source>
</evidence>
<name>B1MNF2_MYCA9</name>
<reference evidence="1 2" key="1">
    <citation type="journal article" date="2009" name="PLoS ONE">
        <title>Non mycobacterial virulence genes in the genome of the emerging pathogen Mycobacterium abscessus.</title>
        <authorList>
            <person name="Ripoll F."/>
            <person name="Pasek S."/>
            <person name="Schenowitz C."/>
            <person name="Dossat C."/>
            <person name="Barbe V."/>
            <person name="Rottman M."/>
            <person name="Macheras E."/>
            <person name="Heym B."/>
            <person name="Herrmann J.L."/>
            <person name="Daffe M."/>
            <person name="Brosch R."/>
            <person name="Risler J.L."/>
            <person name="Gaillard J.L."/>
        </authorList>
    </citation>
    <scope>NUCLEOTIDE SEQUENCE [LARGE SCALE GENOMIC DNA]</scope>
    <source>
        <strain evidence="2">ATCC 19977 / DSM 44196 / CCUG 20993 / CIP 104536 / JCM 13569 / NCTC 13031 / TMC 1543 / L948</strain>
    </source>
</reference>
<organism evidence="1 2">
    <name type="scientific">Mycobacteroides abscessus (strain ATCC 19977 / DSM 44196 / CCUG 20993 / CIP 104536 / JCM 13569 / NCTC 13031 / TMC 1543 / L948)</name>
    <name type="common">Mycobacterium abscessus</name>
    <dbReference type="NCBI Taxonomy" id="561007"/>
    <lineage>
        <taxon>Bacteria</taxon>
        <taxon>Bacillati</taxon>
        <taxon>Actinomycetota</taxon>
        <taxon>Actinomycetes</taxon>
        <taxon>Mycobacteriales</taxon>
        <taxon>Mycobacteriaceae</taxon>
        <taxon>Mycobacteroides</taxon>
        <taxon>Mycobacteroides abscessus</taxon>
    </lineage>
</organism>
<gene>
    <name evidence="1" type="ordered locus">MAB_1768</name>
</gene>
<proteinExistence type="predicted"/>
<accession>B1MNF2</accession>
<sequence length="78" mass="8680">MDDPEIEVAEAVCKRHNWDGMMFCACTAAAREALKRVGADLQSVDGVLGLLHHRGLVDSERNRADVKAALEIVQRYTR</sequence>
<protein>
    <submittedName>
        <fullName evidence="1">Uncharacterized protein</fullName>
    </submittedName>
</protein>
<dbReference type="GeneID" id="93378712"/>